<comment type="subcellular location">
    <subcellularLocation>
        <location evidence="1">Membrane</location>
        <topology evidence="1">Multi-pass membrane protein</topology>
    </subcellularLocation>
</comment>
<evidence type="ECO:0000313" key="7">
    <source>
        <dbReference type="EMBL" id="OGZ17904.1"/>
    </source>
</evidence>
<feature type="transmembrane region" description="Helical" evidence="6">
    <location>
        <begin position="34"/>
        <end position="54"/>
    </location>
</feature>
<feature type="transmembrane region" description="Helical" evidence="6">
    <location>
        <begin position="138"/>
        <end position="164"/>
    </location>
</feature>
<keyword evidence="3 6" id="KW-0812">Transmembrane</keyword>
<evidence type="ECO:0000256" key="4">
    <source>
        <dbReference type="ARBA" id="ARBA00022989"/>
    </source>
</evidence>
<feature type="transmembrane region" description="Helical" evidence="6">
    <location>
        <begin position="9"/>
        <end position="28"/>
    </location>
</feature>
<dbReference type="InterPro" id="IPR002549">
    <property type="entry name" value="AI-2E-like"/>
</dbReference>
<comment type="similarity">
    <text evidence="2">Belongs to the autoinducer-2 exporter (AI-2E) (TC 2.A.86) family.</text>
</comment>
<dbReference type="Pfam" id="PF01594">
    <property type="entry name" value="AI-2E_transport"/>
    <property type="match status" value="1"/>
</dbReference>
<feature type="transmembrane region" description="Helical" evidence="6">
    <location>
        <begin position="200"/>
        <end position="223"/>
    </location>
</feature>
<dbReference type="GO" id="GO:0016020">
    <property type="term" value="C:membrane"/>
    <property type="evidence" value="ECO:0007669"/>
    <property type="project" value="UniProtKB-SubCell"/>
</dbReference>
<keyword evidence="5 6" id="KW-0472">Membrane</keyword>
<dbReference type="AlphaFoldDB" id="A0A1G2DWA6"/>
<dbReference type="PANTHER" id="PTHR21716">
    <property type="entry name" value="TRANSMEMBRANE PROTEIN"/>
    <property type="match status" value="1"/>
</dbReference>
<evidence type="ECO:0000256" key="5">
    <source>
        <dbReference type="ARBA" id="ARBA00023136"/>
    </source>
</evidence>
<evidence type="ECO:0000256" key="2">
    <source>
        <dbReference type="ARBA" id="ARBA00009773"/>
    </source>
</evidence>
<protein>
    <recommendedName>
        <fullName evidence="9">AI-2E family transporter</fullName>
    </recommendedName>
</protein>
<comment type="caution">
    <text evidence="7">The sequence shown here is derived from an EMBL/GenBank/DDBJ whole genome shotgun (WGS) entry which is preliminary data.</text>
</comment>
<feature type="transmembrane region" description="Helical" evidence="6">
    <location>
        <begin position="259"/>
        <end position="276"/>
    </location>
</feature>
<proteinExistence type="inferred from homology"/>
<accession>A0A1G2DWA6</accession>
<feature type="transmembrane region" description="Helical" evidence="6">
    <location>
        <begin position="229"/>
        <end position="252"/>
    </location>
</feature>
<dbReference type="STRING" id="1801660.A2Z78_00405"/>
<evidence type="ECO:0000256" key="6">
    <source>
        <dbReference type="SAM" id="Phobius"/>
    </source>
</evidence>
<dbReference type="PANTHER" id="PTHR21716:SF62">
    <property type="entry name" value="TRANSPORT PROTEIN YDBI-RELATED"/>
    <property type="match status" value="1"/>
</dbReference>
<evidence type="ECO:0000313" key="8">
    <source>
        <dbReference type="Proteomes" id="UP000176752"/>
    </source>
</evidence>
<organism evidence="7 8">
    <name type="scientific">Candidatus Nealsonbacteria bacterium RBG_13_36_15</name>
    <dbReference type="NCBI Taxonomy" id="1801660"/>
    <lineage>
        <taxon>Bacteria</taxon>
        <taxon>Candidatus Nealsoniibacteriota</taxon>
    </lineage>
</organism>
<dbReference type="GO" id="GO:0055085">
    <property type="term" value="P:transmembrane transport"/>
    <property type="evidence" value="ECO:0007669"/>
    <property type="project" value="TreeGrafter"/>
</dbReference>
<gene>
    <name evidence="7" type="ORF">A2Z78_00405</name>
</gene>
<evidence type="ECO:0000256" key="1">
    <source>
        <dbReference type="ARBA" id="ARBA00004141"/>
    </source>
</evidence>
<evidence type="ECO:0008006" key="9">
    <source>
        <dbReference type="Google" id="ProtNLM"/>
    </source>
</evidence>
<dbReference type="EMBL" id="MHLV01000010">
    <property type="protein sequence ID" value="OGZ17904.1"/>
    <property type="molecule type" value="Genomic_DNA"/>
</dbReference>
<feature type="transmembrane region" description="Helical" evidence="6">
    <location>
        <begin position="296"/>
        <end position="323"/>
    </location>
</feature>
<evidence type="ECO:0000256" key="3">
    <source>
        <dbReference type="ARBA" id="ARBA00022692"/>
    </source>
</evidence>
<name>A0A1G2DWA6_9BACT</name>
<keyword evidence="4 6" id="KW-1133">Transmembrane helix</keyword>
<reference evidence="7 8" key="1">
    <citation type="journal article" date="2016" name="Nat. Commun.">
        <title>Thousands of microbial genomes shed light on interconnected biogeochemical processes in an aquifer system.</title>
        <authorList>
            <person name="Anantharaman K."/>
            <person name="Brown C.T."/>
            <person name="Hug L.A."/>
            <person name="Sharon I."/>
            <person name="Castelle C.J."/>
            <person name="Probst A.J."/>
            <person name="Thomas B.C."/>
            <person name="Singh A."/>
            <person name="Wilkins M.J."/>
            <person name="Karaoz U."/>
            <person name="Brodie E.L."/>
            <person name="Williams K.H."/>
            <person name="Hubbard S.S."/>
            <person name="Banfield J.F."/>
        </authorList>
    </citation>
    <scope>NUCLEOTIDE SEQUENCE [LARGE SCALE GENOMIC DNA]</scope>
</reference>
<dbReference type="Proteomes" id="UP000176752">
    <property type="component" value="Unassembled WGS sequence"/>
</dbReference>
<feature type="transmembrane region" description="Helical" evidence="6">
    <location>
        <begin position="66"/>
        <end position="89"/>
    </location>
</feature>
<sequence length="342" mass="37975">MNGNRILDISWGTIFKIAFIAFLFYIIYLIRDVLILSIFALIISILLNPLINFLQKKKIPRVIAVIFIYIAIFGLISLLIYSLASVFIVEIQKFSQVFPEYFEKISPPLRSLGVKAFEDIESFIGLINKSAETMAASFLGAMAAIFGGILSTIYVITIAIFISLEEKGVERSLSLLFPKKYESYIFNLWERCQQKVSGWFLSRILASIFVGVVSYVAFVILNIKYPVTLSLLAGALNFIPVIGPLITGIIIFTIISLSSAPKAVFAIVIFTLIQQIENNILTPLLAKKFVNLSPVIILVSLVIGGKLLGVLGAILAIPLAGILSEFIKDFLTERREEKPIVL</sequence>